<reference evidence="6 7" key="1">
    <citation type="submission" date="2018-11" db="EMBL/GenBank/DDBJ databases">
        <title>Genome sequence of Saitozyma podzolica DSM 27192.</title>
        <authorList>
            <person name="Aliyu H."/>
            <person name="Gorte O."/>
            <person name="Ochsenreither K."/>
        </authorList>
    </citation>
    <scope>NUCLEOTIDE SEQUENCE [LARGE SCALE GENOMIC DNA]</scope>
    <source>
        <strain evidence="6 7">DSM 27192</strain>
    </source>
</reference>
<dbReference type="PROSITE" id="PS00063">
    <property type="entry name" value="ALDOKETO_REDUCTASE_3"/>
    <property type="match status" value="1"/>
</dbReference>
<name>A0A427XPT9_9TREE</name>
<dbReference type="PROSITE" id="PS00798">
    <property type="entry name" value="ALDOKETO_REDUCTASE_1"/>
    <property type="match status" value="1"/>
</dbReference>
<dbReference type="AlphaFoldDB" id="A0A427XPT9"/>
<evidence type="ECO:0000259" key="5">
    <source>
        <dbReference type="Pfam" id="PF00248"/>
    </source>
</evidence>
<feature type="domain" description="NADP-dependent oxidoreductase" evidence="5">
    <location>
        <begin position="19"/>
        <end position="277"/>
    </location>
</feature>
<evidence type="ECO:0000256" key="1">
    <source>
        <dbReference type="ARBA" id="ARBA00023002"/>
    </source>
</evidence>
<comment type="caution">
    <text evidence="6">The sequence shown here is derived from an EMBL/GenBank/DDBJ whole genome shotgun (WGS) entry which is preliminary data.</text>
</comment>
<dbReference type="FunFam" id="3.20.20.100:FF:000002">
    <property type="entry name" value="2,5-diketo-D-gluconic acid reductase A"/>
    <property type="match status" value="1"/>
</dbReference>
<dbReference type="InterPro" id="IPR020471">
    <property type="entry name" value="AKR"/>
</dbReference>
<feature type="site" description="Lowers pKa of active site Tyr" evidence="4">
    <location>
        <position position="81"/>
    </location>
</feature>
<dbReference type="Proteomes" id="UP000279259">
    <property type="component" value="Unassembled WGS sequence"/>
</dbReference>
<organism evidence="6 7">
    <name type="scientific">Saitozyma podzolica</name>
    <dbReference type="NCBI Taxonomy" id="1890683"/>
    <lineage>
        <taxon>Eukaryota</taxon>
        <taxon>Fungi</taxon>
        <taxon>Dikarya</taxon>
        <taxon>Basidiomycota</taxon>
        <taxon>Agaricomycotina</taxon>
        <taxon>Tremellomycetes</taxon>
        <taxon>Tremellales</taxon>
        <taxon>Trimorphomycetaceae</taxon>
        <taxon>Saitozyma</taxon>
    </lineage>
</organism>
<keyword evidence="1" id="KW-0560">Oxidoreductase</keyword>
<dbReference type="InterPro" id="IPR036812">
    <property type="entry name" value="NAD(P)_OxRdtase_dom_sf"/>
</dbReference>
<dbReference type="CDD" id="cd19071">
    <property type="entry name" value="AKR_AKR1-5-like"/>
    <property type="match status" value="1"/>
</dbReference>
<dbReference type="InterPro" id="IPR023210">
    <property type="entry name" value="NADP_OxRdtase_dom"/>
</dbReference>
<evidence type="ECO:0000313" key="6">
    <source>
        <dbReference type="EMBL" id="RSH80856.1"/>
    </source>
</evidence>
<dbReference type="OrthoDB" id="5945798at2759"/>
<accession>A0A427XPT9</accession>
<dbReference type="PRINTS" id="PR00069">
    <property type="entry name" value="ALDKETRDTASE"/>
</dbReference>
<dbReference type="InterPro" id="IPR018170">
    <property type="entry name" value="Aldo/ket_reductase_CS"/>
</dbReference>
<dbReference type="STRING" id="1890683.A0A427XPT9"/>
<evidence type="ECO:0000313" key="7">
    <source>
        <dbReference type="Proteomes" id="UP000279259"/>
    </source>
</evidence>
<feature type="binding site" evidence="3">
    <location>
        <position position="112"/>
    </location>
    <ligand>
        <name>substrate</name>
    </ligand>
</feature>
<evidence type="ECO:0000256" key="3">
    <source>
        <dbReference type="PIRSR" id="PIRSR000097-2"/>
    </source>
</evidence>
<dbReference type="EMBL" id="RSCD01000032">
    <property type="protein sequence ID" value="RSH80856.1"/>
    <property type="molecule type" value="Genomic_DNA"/>
</dbReference>
<dbReference type="Gene3D" id="3.20.20.100">
    <property type="entry name" value="NADP-dependent oxidoreductase domain"/>
    <property type="match status" value="1"/>
</dbReference>
<dbReference type="SUPFAM" id="SSF51430">
    <property type="entry name" value="NAD(P)-linked oxidoreductase"/>
    <property type="match status" value="1"/>
</dbReference>
<protein>
    <recommendedName>
        <fullName evidence="5">NADP-dependent oxidoreductase domain-containing protein</fullName>
    </recommendedName>
</protein>
<gene>
    <name evidence="6" type="ORF">EHS25_007025</name>
</gene>
<evidence type="ECO:0000256" key="2">
    <source>
        <dbReference type="PIRSR" id="PIRSR000097-1"/>
    </source>
</evidence>
<dbReference type="Pfam" id="PF00248">
    <property type="entry name" value="Aldo_ket_red"/>
    <property type="match status" value="1"/>
</dbReference>
<dbReference type="PANTHER" id="PTHR11732">
    <property type="entry name" value="ALDO/KETO REDUCTASE"/>
    <property type="match status" value="1"/>
</dbReference>
<keyword evidence="7" id="KW-1185">Reference proteome</keyword>
<evidence type="ECO:0000256" key="4">
    <source>
        <dbReference type="PIRSR" id="PIRSR000097-3"/>
    </source>
</evidence>
<dbReference type="GO" id="GO:0016616">
    <property type="term" value="F:oxidoreductase activity, acting on the CH-OH group of donors, NAD or NADP as acceptor"/>
    <property type="evidence" value="ECO:0007669"/>
    <property type="project" value="UniProtKB-ARBA"/>
</dbReference>
<proteinExistence type="predicted"/>
<sequence length="316" mass="35400">MSRVHACTLNTGAKMPAVGVGCWFQGRRDAECPETYEMVSNALKYGYRHIDTAWGYGNEEAVGKAIRESGIPREEIFVTTKLTNNHHHAVREGFNQSFKALDIGYIDLYLVHWPQAGDPKTGQTIPYGQSPTMAETWKQMEQLVGNECRAIGVSNFSVKNLEILLKDAQVVPAVDQVECHIYLPQAQLDKYCKAKGIVLTSYSPLGQPPSGQTSAILREPLVTELAKKYNTQPGTILISWVAQRDNWTVIPKSSNPQRLKANLEIVKLDQRDHDALSNVHQEPGKLTSLVDYAEKMRNEGTVFGWTVQEMGWEQLN</sequence>
<feature type="active site" description="Proton donor" evidence="2">
    <location>
        <position position="56"/>
    </location>
</feature>
<dbReference type="PIRSF" id="PIRSF000097">
    <property type="entry name" value="AKR"/>
    <property type="match status" value="1"/>
</dbReference>